<dbReference type="Proteomes" id="UP000608530">
    <property type="component" value="Unassembled WGS sequence"/>
</dbReference>
<dbReference type="AlphaFoldDB" id="A0A934Q6N8"/>
<protein>
    <submittedName>
        <fullName evidence="3">LysM peptidoglycan-binding domain-containing protein</fullName>
    </submittedName>
</protein>
<dbReference type="GO" id="GO:0005840">
    <property type="term" value="C:ribosome"/>
    <property type="evidence" value="ECO:0007669"/>
    <property type="project" value="InterPro"/>
</dbReference>
<reference evidence="3" key="1">
    <citation type="submission" date="2020-12" db="EMBL/GenBank/DDBJ databases">
        <title>Leucobacter sp. CAS1, isolated from Chromium sludge.</title>
        <authorList>
            <person name="Xu Z."/>
        </authorList>
    </citation>
    <scope>NUCLEOTIDE SEQUENCE</scope>
    <source>
        <strain evidence="3">CSA1</strain>
    </source>
</reference>
<dbReference type="PROSITE" id="PS51782">
    <property type="entry name" value="LYSM"/>
    <property type="match status" value="1"/>
</dbReference>
<dbReference type="GO" id="GO:0006412">
    <property type="term" value="P:translation"/>
    <property type="evidence" value="ECO:0007669"/>
    <property type="project" value="InterPro"/>
</dbReference>
<name>A0A934Q6N8_9MICO</name>
<organism evidence="3 4">
    <name type="scientific">Leucobacter chromiisoli</name>
    <dbReference type="NCBI Taxonomy" id="2796471"/>
    <lineage>
        <taxon>Bacteria</taxon>
        <taxon>Bacillati</taxon>
        <taxon>Actinomycetota</taxon>
        <taxon>Actinomycetes</taxon>
        <taxon>Micrococcales</taxon>
        <taxon>Microbacteriaceae</taxon>
        <taxon>Leucobacter</taxon>
    </lineage>
</organism>
<proteinExistence type="predicted"/>
<dbReference type="InterPro" id="IPR036779">
    <property type="entry name" value="LysM_dom_sf"/>
</dbReference>
<dbReference type="InterPro" id="IPR020592">
    <property type="entry name" value="Ribosomal_bS16_CS"/>
</dbReference>
<dbReference type="EMBL" id="JAEHOH010000012">
    <property type="protein sequence ID" value="MBK0419310.1"/>
    <property type="molecule type" value="Genomic_DNA"/>
</dbReference>
<dbReference type="Gene3D" id="3.10.350.10">
    <property type="entry name" value="LysM domain"/>
    <property type="match status" value="1"/>
</dbReference>
<dbReference type="GO" id="GO:0003735">
    <property type="term" value="F:structural constituent of ribosome"/>
    <property type="evidence" value="ECO:0007669"/>
    <property type="project" value="InterPro"/>
</dbReference>
<dbReference type="SMART" id="SM00257">
    <property type="entry name" value="LysM"/>
    <property type="match status" value="1"/>
</dbReference>
<dbReference type="Pfam" id="PF01476">
    <property type="entry name" value="LysM"/>
    <property type="match status" value="1"/>
</dbReference>
<evidence type="ECO:0000256" key="1">
    <source>
        <dbReference type="SAM" id="Phobius"/>
    </source>
</evidence>
<feature type="domain" description="LysM" evidence="2">
    <location>
        <begin position="68"/>
        <end position="117"/>
    </location>
</feature>
<dbReference type="PROSITE" id="PS00732">
    <property type="entry name" value="RIBOSOMAL_S16"/>
    <property type="match status" value="1"/>
</dbReference>
<dbReference type="RefSeq" id="WP_200115451.1">
    <property type="nucleotide sequence ID" value="NZ_JAEHOH010000012.1"/>
</dbReference>
<evidence type="ECO:0000313" key="3">
    <source>
        <dbReference type="EMBL" id="MBK0419310.1"/>
    </source>
</evidence>
<sequence length="136" mass="13818">MSATLVIQAEAPRAAAAPSPVRLRLTRRGRVVFGAIGTLLVAGALAMLAAIGAPGAQASAENGGREFGYVVVAPGESLWSVASELDSTTDPRDLISEIVRLNQLEGSAVQAGQPIAVPLRYADEPGVATAAEVGLD</sequence>
<comment type="caution">
    <text evidence="3">The sequence shown here is derived from an EMBL/GenBank/DDBJ whole genome shotgun (WGS) entry which is preliminary data.</text>
</comment>
<dbReference type="InterPro" id="IPR018392">
    <property type="entry name" value="LysM"/>
</dbReference>
<evidence type="ECO:0000259" key="2">
    <source>
        <dbReference type="PROSITE" id="PS51782"/>
    </source>
</evidence>
<keyword evidence="1" id="KW-0812">Transmembrane</keyword>
<keyword evidence="1" id="KW-0472">Membrane</keyword>
<keyword evidence="4" id="KW-1185">Reference proteome</keyword>
<evidence type="ECO:0000313" key="4">
    <source>
        <dbReference type="Proteomes" id="UP000608530"/>
    </source>
</evidence>
<gene>
    <name evidence="3" type="ORF">JD276_09715</name>
</gene>
<keyword evidence="1" id="KW-1133">Transmembrane helix</keyword>
<accession>A0A934Q6N8</accession>
<feature type="transmembrane region" description="Helical" evidence="1">
    <location>
        <begin position="31"/>
        <end position="53"/>
    </location>
</feature>